<evidence type="ECO:0000256" key="6">
    <source>
        <dbReference type="RuleBase" id="RU003755"/>
    </source>
</evidence>
<feature type="transmembrane region" description="Helical" evidence="8">
    <location>
        <begin position="144"/>
        <end position="161"/>
    </location>
</feature>
<feature type="region of interest" description="Disordered" evidence="7">
    <location>
        <begin position="642"/>
        <end position="663"/>
    </location>
</feature>
<dbReference type="InterPro" id="IPR018456">
    <property type="entry name" value="PTR2_symporter_CS"/>
</dbReference>
<dbReference type="EMBL" id="LHPF02000005">
    <property type="protein sequence ID" value="PSC73968.1"/>
    <property type="molecule type" value="Genomic_DNA"/>
</dbReference>
<dbReference type="GO" id="GO:0022857">
    <property type="term" value="F:transmembrane transporter activity"/>
    <property type="evidence" value="ECO:0007669"/>
    <property type="project" value="InterPro"/>
</dbReference>
<dbReference type="InterPro" id="IPR036259">
    <property type="entry name" value="MFS_trans_sf"/>
</dbReference>
<feature type="transmembrane region" description="Helical" evidence="8">
    <location>
        <begin position="449"/>
        <end position="467"/>
    </location>
</feature>
<dbReference type="InterPro" id="IPR000109">
    <property type="entry name" value="POT_fam"/>
</dbReference>
<evidence type="ECO:0000256" key="8">
    <source>
        <dbReference type="SAM" id="Phobius"/>
    </source>
</evidence>
<keyword evidence="5 8" id="KW-0472">Membrane</keyword>
<feature type="transmembrane region" description="Helical" evidence="8">
    <location>
        <begin position="406"/>
        <end position="429"/>
    </location>
</feature>
<keyword evidence="3 6" id="KW-0812">Transmembrane</keyword>
<keyword evidence="4 8" id="KW-1133">Transmembrane helix</keyword>
<evidence type="ECO:0000313" key="9">
    <source>
        <dbReference type="EMBL" id="PSC73968.1"/>
    </source>
</evidence>
<gene>
    <name evidence="9" type="ORF">C2E20_2705</name>
</gene>
<feature type="transmembrane region" description="Helical" evidence="8">
    <location>
        <begin position="573"/>
        <end position="593"/>
    </location>
</feature>
<name>A0A2P6VIR7_9CHLO</name>
<comment type="caution">
    <text evidence="9">The sequence shown here is derived from an EMBL/GenBank/DDBJ whole genome shotgun (WGS) entry which is preliminary data.</text>
</comment>
<dbReference type="Proteomes" id="UP000239649">
    <property type="component" value="Unassembled WGS sequence"/>
</dbReference>
<evidence type="ECO:0000313" key="10">
    <source>
        <dbReference type="Proteomes" id="UP000239649"/>
    </source>
</evidence>
<feature type="transmembrane region" description="Helical" evidence="8">
    <location>
        <begin position="366"/>
        <end position="386"/>
    </location>
</feature>
<evidence type="ECO:0000256" key="3">
    <source>
        <dbReference type="ARBA" id="ARBA00022692"/>
    </source>
</evidence>
<feature type="transmembrane region" description="Helical" evidence="8">
    <location>
        <begin position="250"/>
        <end position="272"/>
    </location>
</feature>
<evidence type="ECO:0000256" key="5">
    <source>
        <dbReference type="ARBA" id="ARBA00023136"/>
    </source>
</evidence>
<feature type="transmembrane region" description="Helical" evidence="8">
    <location>
        <begin position="501"/>
        <end position="521"/>
    </location>
</feature>
<reference evidence="9 10" key="1">
    <citation type="journal article" date="2018" name="Plant J.">
        <title>Genome sequences of Chlorella sorokiniana UTEX 1602 and Micractinium conductrix SAG 241.80: implications to maltose excretion by a green alga.</title>
        <authorList>
            <person name="Arriola M.B."/>
            <person name="Velmurugan N."/>
            <person name="Zhang Y."/>
            <person name="Plunkett M.H."/>
            <person name="Hondzo H."/>
            <person name="Barney B.M."/>
        </authorList>
    </citation>
    <scope>NUCLEOTIDE SEQUENCE [LARGE SCALE GENOMIC DNA]</scope>
    <source>
        <strain evidence="9 10">SAG 241.80</strain>
    </source>
</reference>
<dbReference type="GO" id="GO:0006857">
    <property type="term" value="P:oligopeptide transport"/>
    <property type="evidence" value="ECO:0007669"/>
    <property type="project" value="InterPro"/>
</dbReference>
<feature type="region of interest" description="Disordered" evidence="7">
    <location>
        <begin position="1"/>
        <end position="48"/>
    </location>
</feature>
<feature type="transmembrane region" description="Helical" evidence="8">
    <location>
        <begin position="533"/>
        <end position="561"/>
    </location>
</feature>
<dbReference type="SUPFAM" id="SSF103473">
    <property type="entry name" value="MFS general substrate transporter"/>
    <property type="match status" value="1"/>
</dbReference>
<comment type="similarity">
    <text evidence="2 6">Belongs to the major facilitator superfamily. Proton-dependent oligopeptide transporter (POT/PTR) (TC 2.A.17) family.</text>
</comment>
<protein>
    <submittedName>
        <fullName evidence="9">NRT1 PTR FAMILY -like</fullName>
    </submittedName>
</protein>
<accession>A0A2P6VIR7</accession>
<keyword evidence="6" id="KW-0813">Transport</keyword>
<feature type="transmembrane region" description="Helical" evidence="8">
    <location>
        <begin position="224"/>
        <end position="244"/>
    </location>
</feature>
<dbReference type="PROSITE" id="PS01022">
    <property type="entry name" value="PTR2_1"/>
    <property type="match status" value="1"/>
</dbReference>
<dbReference type="GO" id="GO:0016020">
    <property type="term" value="C:membrane"/>
    <property type="evidence" value="ECO:0007669"/>
    <property type="project" value="UniProtKB-SubCell"/>
</dbReference>
<dbReference type="PROSITE" id="PS01023">
    <property type="entry name" value="PTR2_2"/>
    <property type="match status" value="1"/>
</dbReference>
<dbReference type="OrthoDB" id="8904098at2759"/>
<evidence type="ECO:0000256" key="4">
    <source>
        <dbReference type="ARBA" id="ARBA00022989"/>
    </source>
</evidence>
<dbReference type="Pfam" id="PF00854">
    <property type="entry name" value="PTR2"/>
    <property type="match status" value="1"/>
</dbReference>
<organism evidence="9 10">
    <name type="scientific">Micractinium conductrix</name>
    <dbReference type="NCBI Taxonomy" id="554055"/>
    <lineage>
        <taxon>Eukaryota</taxon>
        <taxon>Viridiplantae</taxon>
        <taxon>Chlorophyta</taxon>
        <taxon>core chlorophytes</taxon>
        <taxon>Trebouxiophyceae</taxon>
        <taxon>Chlorellales</taxon>
        <taxon>Chlorellaceae</taxon>
        <taxon>Chlorella clade</taxon>
        <taxon>Micractinium</taxon>
    </lineage>
</organism>
<proteinExistence type="inferred from homology"/>
<dbReference type="PANTHER" id="PTHR11654">
    <property type="entry name" value="OLIGOPEPTIDE TRANSPORTER-RELATED"/>
    <property type="match status" value="1"/>
</dbReference>
<sequence>MSSESAPPAPPPASPFDQPASGNVGRDSAGKQSAISDGRGAASGGGVAAEVEKGSKLASSLDDESGPLPLKDSPLIRKAPWIIVTETCERLAYYGVATNAVQYMVEVLHMSNGEAATQTNIWSGTCYVTPLVGAFLADAYLGRYWVIVLFSILYLVGFWGLTASAQWAVPAVGAAATGAQLAFFYATMYLIAVGTGGIKPCVSTFGADQFDERKPREAALIPRFFNCFYAAINVGALLASTVVVNVQTSVSWPLGFLIPAAAFALGLLAFLAGTRLYRRLPPSGSPFTRFFRVIAGALAHRKAVVPTDGEELHEVEGPLSAVRNQPKMERTESYKWLEKACTRAAAPGAPDRWLVTLTEVEELKSIVRFAGVWLTMVMFFAIYAQMSTTFVLQGTGMNCTLGSLDVAPATVTVLDTISVLIWVVLYDLIIEPFFRKRGRPITVLQRIGAGYLIAALAMQCAAVVDVFRQRSVAAHGLQDCNPNDSHDCRAPMSVWLQIPQYLLVGMSEVFSIIGAYDLYCTQVPDSVRSTSSALNLLSTAVGSYVAAALVAIVGAITGGSWIAANTNQAHYDYFFLTLMGLMLLTLVAFVYIARRFSYRKLPHNSCDAEAIALQPEGRAGLAFSPPAVRELSKELKELQLPRRDSAQHVQRAGSAQRDSSAQNFQLMPLASVPSQRLELTAHGSASSQLS</sequence>
<dbReference type="AlphaFoldDB" id="A0A2P6VIR7"/>
<evidence type="ECO:0000256" key="7">
    <source>
        <dbReference type="SAM" id="MobiDB-lite"/>
    </source>
</evidence>
<comment type="subcellular location">
    <subcellularLocation>
        <location evidence="1 6">Membrane</location>
        <topology evidence="1 6">Multi-pass membrane protein</topology>
    </subcellularLocation>
</comment>
<evidence type="ECO:0000256" key="1">
    <source>
        <dbReference type="ARBA" id="ARBA00004141"/>
    </source>
</evidence>
<keyword evidence="10" id="KW-1185">Reference proteome</keyword>
<dbReference type="Gene3D" id="1.20.1250.20">
    <property type="entry name" value="MFS general substrate transporter like domains"/>
    <property type="match status" value="1"/>
</dbReference>
<evidence type="ECO:0000256" key="2">
    <source>
        <dbReference type="ARBA" id="ARBA00005982"/>
    </source>
</evidence>